<dbReference type="SFLD" id="SFLDG01129">
    <property type="entry name" value="C1.5:_HAD__Beta-PGM__Phosphata"/>
    <property type="match status" value="1"/>
</dbReference>
<name>A0A0L6JTP1_9FIRM</name>
<dbReference type="SUPFAM" id="SSF56784">
    <property type="entry name" value="HAD-like"/>
    <property type="match status" value="1"/>
</dbReference>
<dbReference type="Proteomes" id="UP000036923">
    <property type="component" value="Unassembled WGS sequence"/>
</dbReference>
<dbReference type="NCBIfam" id="TIGR01509">
    <property type="entry name" value="HAD-SF-IA-v3"/>
    <property type="match status" value="1"/>
</dbReference>
<proteinExistence type="predicted"/>
<dbReference type="RefSeq" id="WP_036944882.1">
    <property type="nucleotide sequence ID" value="NZ_JQKC01000037.1"/>
</dbReference>
<dbReference type="PANTHER" id="PTHR46470:SF4">
    <property type="entry name" value="5-AMINO-6-(5-PHOSPHO-D-RIBITYLAMINO)URACIL PHOSPHATASE YIGB"/>
    <property type="match status" value="1"/>
</dbReference>
<dbReference type="InterPro" id="IPR023214">
    <property type="entry name" value="HAD_sf"/>
</dbReference>
<evidence type="ECO:0000256" key="3">
    <source>
        <dbReference type="ARBA" id="ARBA00022842"/>
    </source>
</evidence>
<keyword evidence="2 4" id="KW-0378">Hydrolase</keyword>
<sequence>MLPKAILFDMDDTIILSGGISNEIWDEVSRYFIDKYNLFEYEVFISKLYSIRNWYWSEKQRHKIGRQDMLLARRNLIKMTIEGLGGRDEGYSDEMAQLFQKRHLESMKMFDKAQDTLVELRKRGVRLALVTNGGICEQRAKIEKFQLEKFFDTILVEGETGFGKPEPEVYLLALERLGVKAEDTWMIGDNLEWDVEGPQKLGILGIWNDYRNNGLPVDSTVIPDRTVRSVSELLEGLEQ</sequence>
<dbReference type="Gene3D" id="3.40.50.1000">
    <property type="entry name" value="HAD superfamily/HAD-like"/>
    <property type="match status" value="1"/>
</dbReference>
<reference evidence="5" key="1">
    <citation type="submission" date="2015-07" db="EMBL/GenBank/DDBJ databases">
        <title>Near-Complete Genome Sequence of the Cellulolytic Bacterium Bacteroides (Pseudobacteroides) cellulosolvens ATCC 35603.</title>
        <authorList>
            <person name="Dassa B."/>
            <person name="Utturkar S.M."/>
            <person name="Klingeman D.M."/>
            <person name="Hurt R.A."/>
            <person name="Keller M."/>
            <person name="Xu J."/>
            <person name="Reddy Y.H.K."/>
            <person name="Borovok I."/>
            <person name="Grinberg I.R."/>
            <person name="Lamed R."/>
            <person name="Zhivin O."/>
            <person name="Bayer E.A."/>
            <person name="Brown S.D."/>
        </authorList>
    </citation>
    <scope>NUCLEOTIDE SEQUENCE [LARGE SCALE GENOMIC DNA]</scope>
    <source>
        <strain evidence="5">DSM 2933</strain>
    </source>
</reference>
<accession>A0A0L6JTP1</accession>
<protein>
    <submittedName>
        <fullName evidence="4">HAD-superfamily hydrolase, subfamily IA, variant 1</fullName>
    </submittedName>
</protein>
<dbReference type="NCBIfam" id="TIGR01549">
    <property type="entry name" value="HAD-SF-IA-v1"/>
    <property type="match status" value="1"/>
</dbReference>
<comment type="cofactor">
    <cofactor evidence="1">
        <name>Mg(2+)</name>
        <dbReference type="ChEBI" id="CHEBI:18420"/>
    </cofactor>
</comment>
<dbReference type="Gene3D" id="1.20.120.710">
    <property type="entry name" value="Haloacid dehalogenase hydrolase-like domain"/>
    <property type="match status" value="1"/>
</dbReference>
<evidence type="ECO:0000256" key="2">
    <source>
        <dbReference type="ARBA" id="ARBA00022801"/>
    </source>
</evidence>
<gene>
    <name evidence="4" type="ORF">Bccel_4465</name>
</gene>
<dbReference type="PRINTS" id="PR00413">
    <property type="entry name" value="HADHALOGNASE"/>
</dbReference>
<dbReference type="GO" id="GO:0016787">
    <property type="term" value="F:hydrolase activity"/>
    <property type="evidence" value="ECO:0007669"/>
    <property type="project" value="UniProtKB-KW"/>
</dbReference>
<evidence type="ECO:0000313" key="4">
    <source>
        <dbReference type="EMBL" id="KNY29191.1"/>
    </source>
</evidence>
<dbReference type="STRING" id="398512.Bccel_4465"/>
<comment type="caution">
    <text evidence="4">The sequence shown here is derived from an EMBL/GenBank/DDBJ whole genome shotgun (WGS) entry which is preliminary data.</text>
</comment>
<dbReference type="PANTHER" id="PTHR46470">
    <property type="entry name" value="N-ACYLNEURAMINATE-9-PHOSPHATASE"/>
    <property type="match status" value="1"/>
</dbReference>
<dbReference type="AlphaFoldDB" id="A0A0L6JTP1"/>
<dbReference type="InterPro" id="IPR036412">
    <property type="entry name" value="HAD-like_sf"/>
</dbReference>
<dbReference type="SFLD" id="SFLDS00003">
    <property type="entry name" value="Haloacid_Dehalogenase"/>
    <property type="match status" value="1"/>
</dbReference>
<dbReference type="Pfam" id="PF00702">
    <property type="entry name" value="Hydrolase"/>
    <property type="match status" value="1"/>
</dbReference>
<dbReference type="OrthoDB" id="9131041at2"/>
<dbReference type="InterPro" id="IPR006439">
    <property type="entry name" value="HAD-SF_hydro_IA"/>
</dbReference>
<dbReference type="InterPro" id="IPR051400">
    <property type="entry name" value="HAD-like_hydrolase"/>
</dbReference>
<dbReference type="EMBL" id="LGTC01000001">
    <property type="protein sequence ID" value="KNY29191.1"/>
    <property type="molecule type" value="Genomic_DNA"/>
</dbReference>
<dbReference type="GO" id="GO:0009231">
    <property type="term" value="P:riboflavin biosynthetic process"/>
    <property type="evidence" value="ECO:0007669"/>
    <property type="project" value="TreeGrafter"/>
</dbReference>
<keyword evidence="5" id="KW-1185">Reference proteome</keyword>
<keyword evidence="3" id="KW-0460">Magnesium</keyword>
<dbReference type="eggNOG" id="COG1011">
    <property type="taxonomic scope" value="Bacteria"/>
</dbReference>
<evidence type="ECO:0000256" key="1">
    <source>
        <dbReference type="ARBA" id="ARBA00001946"/>
    </source>
</evidence>
<dbReference type="PATRIC" id="fig|398512.5.peg.4676"/>
<organism evidence="4 5">
    <name type="scientific">Pseudobacteroides cellulosolvens ATCC 35603 = DSM 2933</name>
    <dbReference type="NCBI Taxonomy" id="398512"/>
    <lineage>
        <taxon>Bacteria</taxon>
        <taxon>Bacillati</taxon>
        <taxon>Bacillota</taxon>
        <taxon>Clostridia</taxon>
        <taxon>Eubacteriales</taxon>
        <taxon>Oscillospiraceae</taxon>
        <taxon>Pseudobacteroides</taxon>
    </lineage>
</organism>
<evidence type="ECO:0000313" key="5">
    <source>
        <dbReference type="Proteomes" id="UP000036923"/>
    </source>
</evidence>